<dbReference type="Proteomes" id="UP001497680">
    <property type="component" value="Unassembled WGS sequence"/>
</dbReference>
<protein>
    <submittedName>
        <fullName evidence="1">FAD-binding domain-containing protein</fullName>
    </submittedName>
</protein>
<reference evidence="1 2" key="1">
    <citation type="journal article" date="2022" name="New Phytol.">
        <title>Ecological generalism drives hyperdiversity of secondary metabolite gene clusters in xylarialean endophytes.</title>
        <authorList>
            <person name="Franco M.E.E."/>
            <person name="Wisecaver J.H."/>
            <person name="Arnold A.E."/>
            <person name="Ju Y.M."/>
            <person name="Slot J.C."/>
            <person name="Ahrendt S."/>
            <person name="Moore L.P."/>
            <person name="Eastman K.E."/>
            <person name="Scott K."/>
            <person name="Konkel Z."/>
            <person name="Mondo S.J."/>
            <person name="Kuo A."/>
            <person name="Hayes R.D."/>
            <person name="Haridas S."/>
            <person name="Andreopoulos B."/>
            <person name="Riley R."/>
            <person name="LaButti K."/>
            <person name="Pangilinan J."/>
            <person name="Lipzen A."/>
            <person name="Amirebrahimi M."/>
            <person name="Yan J."/>
            <person name="Adam C."/>
            <person name="Keymanesh K."/>
            <person name="Ng V."/>
            <person name="Louie K."/>
            <person name="Northen T."/>
            <person name="Drula E."/>
            <person name="Henrissat B."/>
            <person name="Hsieh H.M."/>
            <person name="Youens-Clark K."/>
            <person name="Lutzoni F."/>
            <person name="Miadlikowska J."/>
            <person name="Eastwood D.C."/>
            <person name="Hamelin R.C."/>
            <person name="Grigoriev I.V."/>
            <person name="U'Ren J.M."/>
        </authorList>
    </citation>
    <scope>NUCLEOTIDE SEQUENCE [LARGE SCALE GENOMIC DNA]</scope>
    <source>
        <strain evidence="1 2">ER1909</strain>
    </source>
</reference>
<dbReference type="EMBL" id="MU394340">
    <property type="protein sequence ID" value="KAI6084251.1"/>
    <property type="molecule type" value="Genomic_DNA"/>
</dbReference>
<organism evidence="1 2">
    <name type="scientific">Hypoxylon rubiginosum</name>
    <dbReference type="NCBI Taxonomy" id="110542"/>
    <lineage>
        <taxon>Eukaryota</taxon>
        <taxon>Fungi</taxon>
        <taxon>Dikarya</taxon>
        <taxon>Ascomycota</taxon>
        <taxon>Pezizomycotina</taxon>
        <taxon>Sordariomycetes</taxon>
        <taxon>Xylariomycetidae</taxon>
        <taxon>Xylariales</taxon>
        <taxon>Hypoxylaceae</taxon>
        <taxon>Hypoxylon</taxon>
    </lineage>
</organism>
<keyword evidence="2" id="KW-1185">Reference proteome</keyword>
<evidence type="ECO:0000313" key="1">
    <source>
        <dbReference type="EMBL" id="KAI6084251.1"/>
    </source>
</evidence>
<proteinExistence type="predicted"/>
<name>A0ACC0CUX9_9PEZI</name>
<gene>
    <name evidence="1" type="ORF">F4821DRAFT_243315</name>
</gene>
<accession>A0ACC0CUX9</accession>
<sequence length="496" mass="53804">MMDDRFKSFCASVGLGDSQSQTLVGLDLEQRLELACSAAQSCIGTENVAVASLNQTVVDENWSQSCIAQPYCIAQPTNANDVAQIVKIIKHFGVKFALRSGGHSPNPGWSSIEGGILVDLQKINQITLSSDNKVASIGPGARWGEVTSTLDAEGISIIGGRIPAVGVGGLILGGGFFHFSGEFGLAADNVKNFEIVLANGNITNANANENADLFWALKGGGPNFGVVTRFDLYTVPVRDIWYRWDMYAVNHAHAVLDAMVKWQNEGSSDLKSTVALIIGLEGVTVGLIYSAPADQPSAFAPFYELPPPIAAIVPPLNGTVKTLTDFLSNTFSDQPLRHDYRAVSTRIDGQLYRDVYELWRERALASRQATGANQTFTIQPIPKNLAEQGIAKGGNPMGIPREDHQWWTTVVDWTSAGDDDAVRSVSIDATKAWNTLAKERGLDLSFTFTNDASRDQNPLASYGMDNINKLKQIALKYDEAQLFQKQQNDGFLLSKV</sequence>
<evidence type="ECO:0000313" key="2">
    <source>
        <dbReference type="Proteomes" id="UP001497680"/>
    </source>
</evidence>
<comment type="caution">
    <text evidence="1">The sequence shown here is derived from an EMBL/GenBank/DDBJ whole genome shotgun (WGS) entry which is preliminary data.</text>
</comment>